<organism evidence="1 2">
    <name type="scientific">Aromia moschata</name>
    <dbReference type="NCBI Taxonomy" id="1265417"/>
    <lineage>
        <taxon>Eukaryota</taxon>
        <taxon>Metazoa</taxon>
        <taxon>Ecdysozoa</taxon>
        <taxon>Arthropoda</taxon>
        <taxon>Hexapoda</taxon>
        <taxon>Insecta</taxon>
        <taxon>Pterygota</taxon>
        <taxon>Neoptera</taxon>
        <taxon>Endopterygota</taxon>
        <taxon>Coleoptera</taxon>
        <taxon>Polyphaga</taxon>
        <taxon>Cucujiformia</taxon>
        <taxon>Chrysomeloidea</taxon>
        <taxon>Cerambycidae</taxon>
        <taxon>Cerambycinae</taxon>
        <taxon>Callichromatini</taxon>
        <taxon>Aromia</taxon>
    </lineage>
</organism>
<dbReference type="EMBL" id="JAPWTK010000001">
    <property type="protein sequence ID" value="KAJ8963397.1"/>
    <property type="molecule type" value="Genomic_DNA"/>
</dbReference>
<reference evidence="1" key="1">
    <citation type="journal article" date="2023" name="Insect Mol. Biol.">
        <title>Genome sequencing provides insights into the evolution of gene families encoding plant cell wall-degrading enzymes in longhorned beetles.</title>
        <authorList>
            <person name="Shin N.R."/>
            <person name="Okamura Y."/>
            <person name="Kirsch R."/>
            <person name="Pauchet Y."/>
        </authorList>
    </citation>
    <scope>NUCLEOTIDE SEQUENCE</scope>
    <source>
        <strain evidence="1">AMC_N1</strain>
    </source>
</reference>
<sequence>MKRTSQVDNTGIELAMSCAIHALRYTGRNAYYTSSAHGNAVPDVVIKQERRSRYAKYSILSILTAASQSTVSRIENKFREIGNVTDIHKSGRKNILDYEQKLDILLDIQDNPTLSCWFMTNKTSCRR</sequence>
<evidence type="ECO:0000313" key="2">
    <source>
        <dbReference type="Proteomes" id="UP001162162"/>
    </source>
</evidence>
<proteinExistence type="predicted"/>
<gene>
    <name evidence="1" type="ORF">NQ318_018876</name>
</gene>
<comment type="caution">
    <text evidence="1">The sequence shown here is derived from an EMBL/GenBank/DDBJ whole genome shotgun (WGS) entry which is preliminary data.</text>
</comment>
<dbReference type="AlphaFoldDB" id="A0AAV8ZIT2"/>
<dbReference type="Proteomes" id="UP001162162">
    <property type="component" value="Unassembled WGS sequence"/>
</dbReference>
<evidence type="ECO:0000313" key="1">
    <source>
        <dbReference type="EMBL" id="KAJ8963397.1"/>
    </source>
</evidence>
<name>A0AAV8ZIT2_9CUCU</name>
<accession>A0AAV8ZIT2</accession>
<protein>
    <recommendedName>
        <fullName evidence="3">DUF4817 domain-containing protein</fullName>
    </recommendedName>
</protein>
<keyword evidence="2" id="KW-1185">Reference proteome</keyword>
<evidence type="ECO:0008006" key="3">
    <source>
        <dbReference type="Google" id="ProtNLM"/>
    </source>
</evidence>